<name>A0A9J6CKQ7_POLVA</name>
<accession>A0A9J6CKQ7</accession>
<evidence type="ECO:0000256" key="4">
    <source>
        <dbReference type="RuleBase" id="RU004262"/>
    </source>
</evidence>
<sequence>MVKKLLLLFFLAVVGVNCKNLHNEPQPSVEEEIQLTFMFGSHGRQTYSVFNFPTIFDHPEFVRNRITVIYHYGFTQTPNSAVVQDVVNAYTQRNIVNFVLVHYDGITTNSITNARQLGEAIGDSLVQLFDRGYSAQNMHLVGFSLGAQIMSIAARRVQSASSRRFTVARLTGLDPGQIPGIWLPFTGRLSSGDAVYVDSIHTEAVGFGDHESRGHAAFFPNGGVSQPHCTQTIQLNQQTCSHEFAVTAWAESVRALTPTFPSLSCTNWDMFISGQCNSNTVGNKGQQTQTTLRGSFFLRTNLFPPWSRTVATP</sequence>
<gene>
    <name evidence="7" type="ORF">PVAND_011909</name>
</gene>
<feature type="signal peptide" evidence="5">
    <location>
        <begin position="1"/>
        <end position="18"/>
    </location>
</feature>
<dbReference type="PANTHER" id="PTHR11610">
    <property type="entry name" value="LIPASE"/>
    <property type="match status" value="1"/>
</dbReference>
<dbReference type="InterPro" id="IPR000734">
    <property type="entry name" value="TAG_lipase"/>
</dbReference>
<organism evidence="7 8">
    <name type="scientific">Polypedilum vanderplanki</name>
    <name type="common">Sleeping chironomid midge</name>
    <dbReference type="NCBI Taxonomy" id="319348"/>
    <lineage>
        <taxon>Eukaryota</taxon>
        <taxon>Metazoa</taxon>
        <taxon>Ecdysozoa</taxon>
        <taxon>Arthropoda</taxon>
        <taxon>Hexapoda</taxon>
        <taxon>Insecta</taxon>
        <taxon>Pterygota</taxon>
        <taxon>Neoptera</taxon>
        <taxon>Endopterygota</taxon>
        <taxon>Diptera</taxon>
        <taxon>Nematocera</taxon>
        <taxon>Chironomoidea</taxon>
        <taxon>Chironomidae</taxon>
        <taxon>Chironominae</taxon>
        <taxon>Polypedilum</taxon>
        <taxon>Polypedilum</taxon>
    </lineage>
</organism>
<keyword evidence="5" id="KW-0732">Signal</keyword>
<protein>
    <recommendedName>
        <fullName evidence="6">Lipase domain-containing protein</fullName>
    </recommendedName>
</protein>
<comment type="caution">
    <text evidence="7">The sequence shown here is derived from an EMBL/GenBank/DDBJ whole genome shotgun (WGS) entry which is preliminary data.</text>
</comment>
<dbReference type="PANTHER" id="PTHR11610:SF173">
    <property type="entry name" value="LIPASE DOMAIN-CONTAINING PROTEIN-RELATED"/>
    <property type="match status" value="1"/>
</dbReference>
<evidence type="ECO:0000256" key="2">
    <source>
        <dbReference type="ARBA" id="ARBA00010701"/>
    </source>
</evidence>
<dbReference type="Proteomes" id="UP001107558">
    <property type="component" value="Chromosome 1"/>
</dbReference>
<evidence type="ECO:0000259" key="6">
    <source>
        <dbReference type="Pfam" id="PF00151"/>
    </source>
</evidence>
<dbReference type="GO" id="GO:0016298">
    <property type="term" value="F:lipase activity"/>
    <property type="evidence" value="ECO:0007669"/>
    <property type="project" value="InterPro"/>
</dbReference>
<evidence type="ECO:0000256" key="1">
    <source>
        <dbReference type="ARBA" id="ARBA00004613"/>
    </source>
</evidence>
<keyword evidence="3" id="KW-0964">Secreted</keyword>
<evidence type="ECO:0000313" key="7">
    <source>
        <dbReference type="EMBL" id="KAG5682564.1"/>
    </source>
</evidence>
<dbReference type="AlphaFoldDB" id="A0A9J6CKQ7"/>
<proteinExistence type="inferred from homology"/>
<comment type="similarity">
    <text evidence="2 4">Belongs to the AB hydrolase superfamily. Lipase family.</text>
</comment>
<feature type="domain" description="Lipase" evidence="6">
    <location>
        <begin position="52"/>
        <end position="301"/>
    </location>
</feature>
<dbReference type="GO" id="GO:0016042">
    <property type="term" value="P:lipid catabolic process"/>
    <property type="evidence" value="ECO:0007669"/>
    <property type="project" value="TreeGrafter"/>
</dbReference>
<dbReference type="InterPro" id="IPR029058">
    <property type="entry name" value="AB_hydrolase_fold"/>
</dbReference>
<evidence type="ECO:0000313" key="8">
    <source>
        <dbReference type="Proteomes" id="UP001107558"/>
    </source>
</evidence>
<feature type="chain" id="PRO_5039899586" description="Lipase domain-containing protein" evidence="5">
    <location>
        <begin position="19"/>
        <end position="313"/>
    </location>
</feature>
<dbReference type="SUPFAM" id="SSF53474">
    <property type="entry name" value="alpha/beta-Hydrolases"/>
    <property type="match status" value="1"/>
</dbReference>
<dbReference type="Gene3D" id="3.40.50.1820">
    <property type="entry name" value="alpha/beta hydrolase"/>
    <property type="match status" value="1"/>
</dbReference>
<dbReference type="EMBL" id="JADBJN010000001">
    <property type="protein sequence ID" value="KAG5682564.1"/>
    <property type="molecule type" value="Genomic_DNA"/>
</dbReference>
<evidence type="ECO:0000256" key="5">
    <source>
        <dbReference type="SAM" id="SignalP"/>
    </source>
</evidence>
<reference evidence="7" key="1">
    <citation type="submission" date="2021-03" db="EMBL/GenBank/DDBJ databases">
        <title>Chromosome level genome of the anhydrobiotic midge Polypedilum vanderplanki.</title>
        <authorList>
            <person name="Yoshida Y."/>
            <person name="Kikawada T."/>
            <person name="Gusev O."/>
        </authorList>
    </citation>
    <scope>NUCLEOTIDE SEQUENCE</scope>
    <source>
        <strain evidence="7">NIAS01</strain>
        <tissue evidence="7">Whole body or cell culture</tissue>
    </source>
</reference>
<dbReference type="InterPro" id="IPR013818">
    <property type="entry name" value="Lipase"/>
</dbReference>
<dbReference type="GO" id="GO:0017171">
    <property type="term" value="F:serine hydrolase activity"/>
    <property type="evidence" value="ECO:0007669"/>
    <property type="project" value="TreeGrafter"/>
</dbReference>
<comment type="subcellular location">
    <subcellularLocation>
        <location evidence="1">Secreted</location>
    </subcellularLocation>
</comment>
<dbReference type="OrthoDB" id="7790092at2759"/>
<dbReference type="Pfam" id="PF00151">
    <property type="entry name" value="Lipase"/>
    <property type="match status" value="1"/>
</dbReference>
<dbReference type="GO" id="GO:0005615">
    <property type="term" value="C:extracellular space"/>
    <property type="evidence" value="ECO:0007669"/>
    <property type="project" value="TreeGrafter"/>
</dbReference>
<keyword evidence="8" id="KW-1185">Reference proteome</keyword>
<evidence type="ECO:0000256" key="3">
    <source>
        <dbReference type="ARBA" id="ARBA00022525"/>
    </source>
</evidence>